<evidence type="ECO:0000313" key="2">
    <source>
        <dbReference type="Proteomes" id="UP001460270"/>
    </source>
</evidence>
<sequence>MGTKAPWENWVRNNETKWFKGAVKCLATVTGQTGLVNVTKAQQLINWYTRYKPQNDSLGNMSYANCLKDKNQRCRFELPFRDITWDEAMYNCSKHLPNDLAAIRNQSASDPQVFFEAWSWAQLAGLTSGLEMAIAAFDTDTLRTLVVPYVVMTNRSTGQEKVIHHVLLSYPEHPKHDQGYHNGKATEEKMDLYPNSIYEEKLNRSANKRYTRIKDTRQGARYLEHKIADDWFHWPWLKRVMYGLDNQGHAPTQIHNYARFMRRIEKEHPDRRKQPNAVVIAAWLSEHTEILGNVREEKSQTYKNNPNYLYQRQLFLSPHILHTVKKYEGEPNHEDKPAQWSQKGFLQSAFPIGHTSVWANARYVPTRVTRYTSTWNGVAASFDQWYTHDQYPQLEITPWINPNETWRSRKPYWCPWGDTTSKSCALAQINTTMEIGTLAYYLSSSRMAAGSGSREHRIS</sequence>
<gene>
    <name evidence="1" type="ORF">WMY93_028333</name>
</gene>
<reference evidence="2" key="1">
    <citation type="submission" date="2024-04" db="EMBL/GenBank/DDBJ databases">
        <title>Salinicola lusitanus LLJ914,a marine bacterium isolated from the Okinawa Trough.</title>
        <authorList>
            <person name="Li J."/>
        </authorList>
    </citation>
    <scope>NUCLEOTIDE SEQUENCE [LARGE SCALE GENOMIC DNA]</scope>
</reference>
<evidence type="ECO:0000313" key="1">
    <source>
        <dbReference type="EMBL" id="KAK7882159.1"/>
    </source>
</evidence>
<proteinExistence type="predicted"/>
<evidence type="ECO:0008006" key="3">
    <source>
        <dbReference type="Google" id="ProtNLM"/>
    </source>
</evidence>
<dbReference type="Proteomes" id="UP001460270">
    <property type="component" value="Unassembled WGS sequence"/>
</dbReference>
<comment type="caution">
    <text evidence="1">The sequence shown here is derived from an EMBL/GenBank/DDBJ whole genome shotgun (WGS) entry which is preliminary data.</text>
</comment>
<protein>
    <recommendedName>
        <fullName evidence="3">C-type lectin domain-containing protein</fullName>
    </recommendedName>
</protein>
<organism evidence="1 2">
    <name type="scientific">Mugilogobius chulae</name>
    <name type="common">yellowstripe goby</name>
    <dbReference type="NCBI Taxonomy" id="88201"/>
    <lineage>
        <taxon>Eukaryota</taxon>
        <taxon>Metazoa</taxon>
        <taxon>Chordata</taxon>
        <taxon>Craniata</taxon>
        <taxon>Vertebrata</taxon>
        <taxon>Euteleostomi</taxon>
        <taxon>Actinopterygii</taxon>
        <taxon>Neopterygii</taxon>
        <taxon>Teleostei</taxon>
        <taxon>Neoteleostei</taxon>
        <taxon>Acanthomorphata</taxon>
        <taxon>Gobiaria</taxon>
        <taxon>Gobiiformes</taxon>
        <taxon>Gobioidei</taxon>
        <taxon>Gobiidae</taxon>
        <taxon>Gobionellinae</taxon>
        <taxon>Mugilogobius</taxon>
    </lineage>
</organism>
<name>A0AAW0MZ10_9GOBI</name>
<dbReference type="AlphaFoldDB" id="A0AAW0MZ10"/>
<dbReference type="EMBL" id="JBBPFD010000021">
    <property type="protein sequence ID" value="KAK7882159.1"/>
    <property type="molecule type" value="Genomic_DNA"/>
</dbReference>
<accession>A0AAW0MZ10</accession>
<keyword evidence="2" id="KW-1185">Reference proteome</keyword>